<organism evidence="2 3">
    <name type="scientific">Artemisia annua</name>
    <name type="common">Sweet wormwood</name>
    <dbReference type="NCBI Taxonomy" id="35608"/>
    <lineage>
        <taxon>Eukaryota</taxon>
        <taxon>Viridiplantae</taxon>
        <taxon>Streptophyta</taxon>
        <taxon>Embryophyta</taxon>
        <taxon>Tracheophyta</taxon>
        <taxon>Spermatophyta</taxon>
        <taxon>Magnoliopsida</taxon>
        <taxon>eudicotyledons</taxon>
        <taxon>Gunneridae</taxon>
        <taxon>Pentapetalae</taxon>
        <taxon>asterids</taxon>
        <taxon>campanulids</taxon>
        <taxon>Asterales</taxon>
        <taxon>Asteraceae</taxon>
        <taxon>Asteroideae</taxon>
        <taxon>Anthemideae</taxon>
        <taxon>Artemisiinae</taxon>
        <taxon>Artemisia</taxon>
    </lineage>
</organism>
<protein>
    <submittedName>
        <fullName evidence="2">F-box domain-containing protein</fullName>
    </submittedName>
</protein>
<dbReference type="SUPFAM" id="SSF50965">
    <property type="entry name" value="Galactose oxidase, central domain"/>
    <property type="match status" value="1"/>
</dbReference>
<dbReference type="InterPro" id="IPR050796">
    <property type="entry name" value="SCF_F-box_component"/>
</dbReference>
<dbReference type="InterPro" id="IPR017451">
    <property type="entry name" value="F-box-assoc_interact_dom"/>
</dbReference>
<name>A0A2U1QGD4_ARTAN</name>
<dbReference type="InterPro" id="IPR011043">
    <property type="entry name" value="Gal_Oxase/kelch_b-propeller"/>
</dbReference>
<accession>A0A2U1QGD4</accession>
<dbReference type="OrthoDB" id="1748015at2759"/>
<dbReference type="Gene3D" id="2.120.10.80">
    <property type="entry name" value="Kelch-type beta propeller"/>
    <property type="match status" value="1"/>
</dbReference>
<gene>
    <name evidence="2" type="ORF">CTI12_AA032940</name>
</gene>
<dbReference type="InterPro" id="IPR015915">
    <property type="entry name" value="Kelch-typ_b-propeller"/>
</dbReference>
<dbReference type="PANTHER" id="PTHR31672:SF13">
    <property type="entry name" value="F-BOX PROTEIN CPR30-LIKE"/>
    <property type="match status" value="1"/>
</dbReference>
<evidence type="ECO:0000313" key="3">
    <source>
        <dbReference type="Proteomes" id="UP000245207"/>
    </source>
</evidence>
<dbReference type="NCBIfam" id="TIGR01640">
    <property type="entry name" value="F_box_assoc_1"/>
    <property type="match status" value="1"/>
</dbReference>
<sequence length="325" mass="37368">MDYKLLMFDKYNEARPKSFCTLDCENLNSMISIPSKYFDPRLKLILASLDGLVCLTSVNMKQFAFWNPLTGAYKMLPFNGYHSSNMRRSRDGIIGFYIDSSNDYKLLHILLGGGNGDRARAYIYSQRLDSWRDISINIDLNYKNTSSSYWFKATFSGQTLYFKLTSCRNSNEAIISFDVNTEVFKVIQYPPIYSGIFISSYSGCLVVLNGCIHLCVAYCGGKYDGYEWVLGDLWRLDGDEDGWVKVTAFPRSHSYIKDLRSQSISTTLSGNWFAIAEDNKNNKSFHKLSMEDFATNYWYFNDLGTVYTYCRTIYVETLISPHPSE</sequence>
<feature type="domain" description="F-box associated beta-propeller type 3" evidence="1">
    <location>
        <begin position="41"/>
        <end position="271"/>
    </location>
</feature>
<proteinExistence type="predicted"/>
<dbReference type="PANTHER" id="PTHR31672">
    <property type="entry name" value="BNACNNG10540D PROTEIN"/>
    <property type="match status" value="1"/>
</dbReference>
<dbReference type="Proteomes" id="UP000245207">
    <property type="component" value="Unassembled WGS sequence"/>
</dbReference>
<comment type="caution">
    <text evidence="2">The sequence shown here is derived from an EMBL/GenBank/DDBJ whole genome shotgun (WGS) entry which is preliminary data.</text>
</comment>
<dbReference type="AlphaFoldDB" id="A0A2U1QGD4"/>
<dbReference type="Pfam" id="PF08268">
    <property type="entry name" value="FBA_3"/>
    <property type="match status" value="1"/>
</dbReference>
<dbReference type="InterPro" id="IPR013187">
    <property type="entry name" value="F-box-assoc_dom_typ3"/>
</dbReference>
<keyword evidence="3" id="KW-1185">Reference proteome</keyword>
<evidence type="ECO:0000313" key="2">
    <source>
        <dbReference type="EMBL" id="PWA97048.1"/>
    </source>
</evidence>
<reference evidence="2 3" key="1">
    <citation type="journal article" date="2018" name="Mol. Plant">
        <title>The genome of Artemisia annua provides insight into the evolution of Asteraceae family and artemisinin biosynthesis.</title>
        <authorList>
            <person name="Shen Q."/>
            <person name="Zhang L."/>
            <person name="Liao Z."/>
            <person name="Wang S."/>
            <person name="Yan T."/>
            <person name="Shi P."/>
            <person name="Liu M."/>
            <person name="Fu X."/>
            <person name="Pan Q."/>
            <person name="Wang Y."/>
            <person name="Lv Z."/>
            <person name="Lu X."/>
            <person name="Zhang F."/>
            <person name="Jiang W."/>
            <person name="Ma Y."/>
            <person name="Chen M."/>
            <person name="Hao X."/>
            <person name="Li L."/>
            <person name="Tang Y."/>
            <person name="Lv G."/>
            <person name="Zhou Y."/>
            <person name="Sun X."/>
            <person name="Brodelius P.E."/>
            <person name="Rose J.K.C."/>
            <person name="Tang K."/>
        </authorList>
    </citation>
    <scope>NUCLEOTIDE SEQUENCE [LARGE SCALE GENOMIC DNA]</scope>
    <source>
        <strain evidence="3">cv. Huhao1</strain>
        <tissue evidence="2">Leaf</tissue>
    </source>
</reference>
<dbReference type="EMBL" id="PKPP01000146">
    <property type="protein sequence ID" value="PWA97048.1"/>
    <property type="molecule type" value="Genomic_DNA"/>
</dbReference>
<evidence type="ECO:0000259" key="1">
    <source>
        <dbReference type="Pfam" id="PF08268"/>
    </source>
</evidence>